<name>A0A4V5N4U4_9PEZI</name>
<gene>
    <name evidence="2" type="ORF">B0A50_03699</name>
</gene>
<dbReference type="Proteomes" id="UP000308549">
    <property type="component" value="Unassembled WGS sequence"/>
</dbReference>
<dbReference type="SMART" id="SM00256">
    <property type="entry name" value="FBOX"/>
    <property type="match status" value="1"/>
</dbReference>
<dbReference type="SUPFAM" id="SSF81383">
    <property type="entry name" value="F-box domain"/>
    <property type="match status" value="1"/>
</dbReference>
<dbReference type="InterPro" id="IPR001810">
    <property type="entry name" value="F-box_dom"/>
</dbReference>
<evidence type="ECO:0000313" key="3">
    <source>
        <dbReference type="Proteomes" id="UP000308549"/>
    </source>
</evidence>
<dbReference type="Gene3D" id="1.20.1280.50">
    <property type="match status" value="1"/>
</dbReference>
<reference evidence="2 3" key="1">
    <citation type="submission" date="2017-03" db="EMBL/GenBank/DDBJ databases">
        <title>Genomes of endolithic fungi from Antarctica.</title>
        <authorList>
            <person name="Coleine C."/>
            <person name="Masonjones S."/>
            <person name="Stajich J.E."/>
        </authorList>
    </citation>
    <scope>NUCLEOTIDE SEQUENCE [LARGE SCALE GENOMIC DNA]</scope>
    <source>
        <strain evidence="2 3">CCFEE 6315</strain>
    </source>
</reference>
<dbReference type="AlphaFoldDB" id="A0A4V5N4U4"/>
<feature type="domain" description="F-box" evidence="1">
    <location>
        <begin position="6"/>
        <end position="52"/>
    </location>
</feature>
<dbReference type="PROSITE" id="PS50181">
    <property type="entry name" value="FBOX"/>
    <property type="match status" value="1"/>
</dbReference>
<protein>
    <recommendedName>
        <fullName evidence="1">F-box domain-containing protein</fullName>
    </recommendedName>
</protein>
<evidence type="ECO:0000313" key="2">
    <source>
        <dbReference type="EMBL" id="TKA29189.1"/>
    </source>
</evidence>
<dbReference type="CDD" id="cd09917">
    <property type="entry name" value="F-box_SF"/>
    <property type="match status" value="1"/>
</dbReference>
<sequence length="300" mass="34391">MAMSSPSTLHSLPVEIVADILSHLSAREVQRSRQLSHHFRDLVDHVDNIRPVAQLIQRRALARLRDLIAQTYIFPAEISFPEALRCWLTTRGIPRTPQDRVTDLWTFAEIWHSQRGRRSHVDEQAPWLLLYKTQSAAAAMLEVHLRQFHPELYNERELGGRLTMRSAVRLEFQSKFGPEVKRCYDWNNAMVDDWWRELHAHKAEGGYFAHARVWPGGRGVSIAPAWPLNSIAIMPHASQVDAICGSSELVQLLGVPPVPRRIGYYAENVWAWEQVREAVKEGKEMMPLVKAAVLEDLGIY</sequence>
<accession>A0A4V5N4U4</accession>
<comment type="caution">
    <text evidence="2">The sequence shown here is derived from an EMBL/GenBank/DDBJ whole genome shotgun (WGS) entry which is preliminary data.</text>
</comment>
<keyword evidence="3" id="KW-1185">Reference proteome</keyword>
<evidence type="ECO:0000259" key="1">
    <source>
        <dbReference type="PROSITE" id="PS50181"/>
    </source>
</evidence>
<dbReference type="OrthoDB" id="3642669at2759"/>
<dbReference type="EMBL" id="NAJL01000015">
    <property type="protein sequence ID" value="TKA29189.1"/>
    <property type="molecule type" value="Genomic_DNA"/>
</dbReference>
<dbReference type="InterPro" id="IPR036047">
    <property type="entry name" value="F-box-like_dom_sf"/>
</dbReference>
<dbReference type="Pfam" id="PF00646">
    <property type="entry name" value="F-box"/>
    <property type="match status" value="1"/>
</dbReference>
<proteinExistence type="predicted"/>
<organism evidence="2 3">
    <name type="scientific">Salinomyces thailandicus</name>
    <dbReference type="NCBI Taxonomy" id="706561"/>
    <lineage>
        <taxon>Eukaryota</taxon>
        <taxon>Fungi</taxon>
        <taxon>Dikarya</taxon>
        <taxon>Ascomycota</taxon>
        <taxon>Pezizomycotina</taxon>
        <taxon>Dothideomycetes</taxon>
        <taxon>Dothideomycetidae</taxon>
        <taxon>Mycosphaerellales</taxon>
        <taxon>Teratosphaeriaceae</taxon>
        <taxon>Salinomyces</taxon>
    </lineage>
</organism>